<accession>A0AAV0HB77</accession>
<keyword evidence="2" id="KW-1185">Reference proteome</keyword>
<evidence type="ECO:0000313" key="1">
    <source>
        <dbReference type="EMBL" id="CAI0382219.1"/>
    </source>
</evidence>
<dbReference type="Proteomes" id="UP001154282">
    <property type="component" value="Unassembled WGS sequence"/>
</dbReference>
<gene>
    <name evidence="1" type="ORF">LITE_LOCUS3479</name>
</gene>
<dbReference type="EMBL" id="CAMGYJ010000002">
    <property type="protein sequence ID" value="CAI0382219.1"/>
    <property type="molecule type" value="Genomic_DNA"/>
</dbReference>
<organism evidence="1 2">
    <name type="scientific">Linum tenue</name>
    <dbReference type="NCBI Taxonomy" id="586396"/>
    <lineage>
        <taxon>Eukaryota</taxon>
        <taxon>Viridiplantae</taxon>
        <taxon>Streptophyta</taxon>
        <taxon>Embryophyta</taxon>
        <taxon>Tracheophyta</taxon>
        <taxon>Spermatophyta</taxon>
        <taxon>Magnoliopsida</taxon>
        <taxon>eudicotyledons</taxon>
        <taxon>Gunneridae</taxon>
        <taxon>Pentapetalae</taxon>
        <taxon>rosids</taxon>
        <taxon>fabids</taxon>
        <taxon>Malpighiales</taxon>
        <taxon>Linaceae</taxon>
        <taxon>Linum</taxon>
    </lineage>
</organism>
<reference evidence="1" key="1">
    <citation type="submission" date="2022-08" db="EMBL/GenBank/DDBJ databases">
        <authorList>
            <person name="Gutierrez-Valencia J."/>
        </authorList>
    </citation>
    <scope>NUCLEOTIDE SEQUENCE</scope>
</reference>
<name>A0AAV0HB77_9ROSI</name>
<evidence type="ECO:0000313" key="2">
    <source>
        <dbReference type="Proteomes" id="UP001154282"/>
    </source>
</evidence>
<sequence length="68" mass="7399">MVADNAGANCIRSEEDIGGILHHQSLHPPWIYSVKLIVTLPRGSCQKNNEAASSGAFHKLSSRAQPWC</sequence>
<protein>
    <submittedName>
        <fullName evidence="1">Uncharacterized protein</fullName>
    </submittedName>
</protein>
<comment type="caution">
    <text evidence="1">The sequence shown here is derived from an EMBL/GenBank/DDBJ whole genome shotgun (WGS) entry which is preliminary data.</text>
</comment>
<dbReference type="AlphaFoldDB" id="A0AAV0HB77"/>
<proteinExistence type="predicted"/>